<reference evidence="1" key="1">
    <citation type="submission" date="2018-05" db="EMBL/GenBank/DDBJ databases">
        <authorList>
            <person name="Lanie J.A."/>
            <person name="Ng W.-L."/>
            <person name="Kazmierczak K.M."/>
            <person name="Andrzejewski T.M."/>
            <person name="Davidsen T.M."/>
            <person name="Wayne K.J."/>
            <person name="Tettelin H."/>
            <person name="Glass J.I."/>
            <person name="Rusch D."/>
            <person name="Podicherti R."/>
            <person name="Tsui H.-C.T."/>
            <person name="Winkler M.E."/>
        </authorList>
    </citation>
    <scope>NUCLEOTIDE SEQUENCE</scope>
</reference>
<accession>A0A383ANG9</accession>
<sequence length="32" mass="3300">MSFADFEAYIFGEEFVGIEGEVASVLLGGASG</sequence>
<dbReference type="EMBL" id="UINC01193178">
    <property type="protein sequence ID" value="SVE08658.1"/>
    <property type="molecule type" value="Genomic_DNA"/>
</dbReference>
<proteinExistence type="predicted"/>
<evidence type="ECO:0000313" key="1">
    <source>
        <dbReference type="EMBL" id="SVE08658.1"/>
    </source>
</evidence>
<organism evidence="1">
    <name type="scientific">marine metagenome</name>
    <dbReference type="NCBI Taxonomy" id="408172"/>
    <lineage>
        <taxon>unclassified sequences</taxon>
        <taxon>metagenomes</taxon>
        <taxon>ecological metagenomes</taxon>
    </lineage>
</organism>
<name>A0A383ANG9_9ZZZZ</name>
<dbReference type="AlphaFoldDB" id="A0A383ANG9"/>
<protein>
    <submittedName>
        <fullName evidence="1">Uncharacterized protein</fullName>
    </submittedName>
</protein>
<gene>
    <name evidence="1" type="ORF">METZ01_LOCUS461512</name>
</gene>